<evidence type="ECO:0000313" key="3">
    <source>
        <dbReference type="EMBL" id="CAJ1374452.1"/>
    </source>
</evidence>
<feature type="transmembrane region" description="Helical" evidence="1">
    <location>
        <begin position="137"/>
        <end position="154"/>
    </location>
</feature>
<accession>A0AA36HTM7</accession>
<feature type="transmembrane region" description="Helical" evidence="1">
    <location>
        <begin position="32"/>
        <end position="51"/>
    </location>
</feature>
<sequence>MCYSLAASLTALAVGVGSSAAAYALSQWENCYLLAAVSLVQLGEAFIWLGLDAGMRWPNCLGTAIVQASLPTHFLALCLGARRAGAFPSQVPLRDLGWASWAAGWFVYAVYARPVVGGLSAPLKNACNARLTWPLPLLWYFLVVFWPSLALTLRRPYIPWPYSVAKVGLAVLCYCVARGWSAFPQPLASEWCLVAAVAGPLLVAGEWCQDLETWRFIPVSHPVLKDSARFRVRPFVRNFTLKTYRS</sequence>
<evidence type="ECO:0000313" key="4">
    <source>
        <dbReference type="Proteomes" id="UP001178507"/>
    </source>
</evidence>
<evidence type="ECO:0000256" key="1">
    <source>
        <dbReference type="SAM" id="Phobius"/>
    </source>
</evidence>
<keyword evidence="4" id="KW-1185">Reference proteome</keyword>
<keyword evidence="1" id="KW-0472">Membrane</keyword>
<dbReference type="EMBL" id="CAUJNA010000253">
    <property type="protein sequence ID" value="CAJ1374452.1"/>
    <property type="molecule type" value="Genomic_DNA"/>
</dbReference>
<keyword evidence="1" id="KW-1133">Transmembrane helix</keyword>
<gene>
    <name evidence="3" type="ORF">EVOR1521_LOCUS4009</name>
</gene>
<protein>
    <submittedName>
        <fullName evidence="3">Uncharacterized protein</fullName>
    </submittedName>
</protein>
<keyword evidence="1" id="KW-0812">Transmembrane</keyword>
<reference evidence="3" key="1">
    <citation type="submission" date="2023-08" db="EMBL/GenBank/DDBJ databases">
        <authorList>
            <person name="Chen Y."/>
            <person name="Shah S."/>
            <person name="Dougan E. K."/>
            <person name="Thang M."/>
            <person name="Chan C."/>
        </authorList>
    </citation>
    <scope>NUCLEOTIDE SEQUENCE</scope>
</reference>
<proteinExistence type="predicted"/>
<feature type="transmembrane region" description="Helical" evidence="1">
    <location>
        <begin position="96"/>
        <end position="116"/>
    </location>
</feature>
<feature type="signal peptide" evidence="2">
    <location>
        <begin position="1"/>
        <end position="21"/>
    </location>
</feature>
<name>A0AA36HTM7_9DINO</name>
<dbReference type="Proteomes" id="UP001178507">
    <property type="component" value="Unassembled WGS sequence"/>
</dbReference>
<organism evidence="3 4">
    <name type="scientific">Effrenium voratum</name>
    <dbReference type="NCBI Taxonomy" id="2562239"/>
    <lineage>
        <taxon>Eukaryota</taxon>
        <taxon>Sar</taxon>
        <taxon>Alveolata</taxon>
        <taxon>Dinophyceae</taxon>
        <taxon>Suessiales</taxon>
        <taxon>Symbiodiniaceae</taxon>
        <taxon>Effrenium</taxon>
    </lineage>
</organism>
<comment type="caution">
    <text evidence="3">The sequence shown here is derived from an EMBL/GenBank/DDBJ whole genome shotgun (WGS) entry which is preliminary data.</text>
</comment>
<feature type="chain" id="PRO_5041417569" evidence="2">
    <location>
        <begin position="22"/>
        <end position="246"/>
    </location>
</feature>
<dbReference type="AlphaFoldDB" id="A0AA36HTM7"/>
<keyword evidence="2" id="KW-0732">Signal</keyword>
<evidence type="ECO:0000256" key="2">
    <source>
        <dbReference type="SAM" id="SignalP"/>
    </source>
</evidence>